<name>A0ACB7ZUX3_9AGAM</name>
<evidence type="ECO:0000313" key="1">
    <source>
        <dbReference type="EMBL" id="KAH7904522.1"/>
    </source>
</evidence>
<dbReference type="Proteomes" id="UP000790377">
    <property type="component" value="Unassembled WGS sequence"/>
</dbReference>
<reference evidence="1" key="1">
    <citation type="journal article" date="2021" name="New Phytol.">
        <title>Evolutionary innovations through gain and loss of genes in the ectomycorrhizal Boletales.</title>
        <authorList>
            <person name="Wu G."/>
            <person name="Miyauchi S."/>
            <person name="Morin E."/>
            <person name="Kuo A."/>
            <person name="Drula E."/>
            <person name="Varga T."/>
            <person name="Kohler A."/>
            <person name="Feng B."/>
            <person name="Cao Y."/>
            <person name="Lipzen A."/>
            <person name="Daum C."/>
            <person name="Hundley H."/>
            <person name="Pangilinan J."/>
            <person name="Johnson J."/>
            <person name="Barry K."/>
            <person name="LaButti K."/>
            <person name="Ng V."/>
            <person name="Ahrendt S."/>
            <person name="Min B."/>
            <person name="Choi I.G."/>
            <person name="Park H."/>
            <person name="Plett J.M."/>
            <person name="Magnuson J."/>
            <person name="Spatafora J.W."/>
            <person name="Nagy L.G."/>
            <person name="Henrissat B."/>
            <person name="Grigoriev I.V."/>
            <person name="Yang Z.L."/>
            <person name="Xu J."/>
            <person name="Martin F.M."/>
        </authorList>
    </citation>
    <scope>NUCLEOTIDE SEQUENCE</scope>
    <source>
        <strain evidence="1">ATCC 28755</strain>
    </source>
</reference>
<accession>A0ACB7ZUX3</accession>
<evidence type="ECO:0000313" key="2">
    <source>
        <dbReference type="Proteomes" id="UP000790377"/>
    </source>
</evidence>
<proteinExistence type="predicted"/>
<gene>
    <name evidence="1" type="ORF">BJ138DRAFT_1237170</name>
</gene>
<dbReference type="EMBL" id="MU268445">
    <property type="protein sequence ID" value="KAH7904522.1"/>
    <property type="molecule type" value="Genomic_DNA"/>
</dbReference>
<protein>
    <submittedName>
        <fullName evidence="1">Uncharacterized protein</fullName>
    </submittedName>
</protein>
<sequence>MKKPTSTPPPPTMTKVTSSKLISSARASPMGSRPSQSPNPPDSPANQAVGDIAKNYGQSDAQETGDHPMSPGNSNLPDLDTSGVPELTPPPPPSSQPREIEEIDMDSPDTFFRGMDGVNGSMHAVQKPEYASASSSANVPLHKRPPMTISLRSTPESTPANAPAPTPTPVPRKSAADIIKAQLATANANRALTHPGTGSLITPSSVATPAPTLGFPVIHLSSSAQLVHFLSYGILRYWTEEISGPKCLLRVFDYDGTDAGTRVSNIADLLRNSIISIAPLAFKNRISPNVAAPSPELGKEDEGSPEGFLLHEVPQEFIQHLLAQRIWSTPTITFEARPFVNNDMPNYLFTLKGLSARSNVDVIQIVRVNWENTSTRREIESILACAYDIDENDFPSAVTAFIHSVSIEYLDWKEKGSIPAARYNILAVSPTTDPETWTNLRIYLRSLHYPSPLDGVGYCDQSFSPCGLCHSVAHPRGLCPFPYIPNWYGGGHTKESAKAKEPVATLRNKGKGKRTY</sequence>
<organism evidence="1 2">
    <name type="scientific">Hygrophoropsis aurantiaca</name>
    <dbReference type="NCBI Taxonomy" id="72124"/>
    <lineage>
        <taxon>Eukaryota</taxon>
        <taxon>Fungi</taxon>
        <taxon>Dikarya</taxon>
        <taxon>Basidiomycota</taxon>
        <taxon>Agaricomycotina</taxon>
        <taxon>Agaricomycetes</taxon>
        <taxon>Agaricomycetidae</taxon>
        <taxon>Boletales</taxon>
        <taxon>Coniophorineae</taxon>
        <taxon>Hygrophoropsidaceae</taxon>
        <taxon>Hygrophoropsis</taxon>
    </lineage>
</organism>
<comment type="caution">
    <text evidence="1">The sequence shown here is derived from an EMBL/GenBank/DDBJ whole genome shotgun (WGS) entry which is preliminary data.</text>
</comment>
<keyword evidence="2" id="KW-1185">Reference proteome</keyword>